<comment type="caution">
    <text evidence="1">The sequence shown here is derived from an EMBL/GenBank/DDBJ whole genome shotgun (WGS) entry which is preliminary data.</text>
</comment>
<proteinExistence type="predicted"/>
<evidence type="ECO:0000313" key="1">
    <source>
        <dbReference type="EMBL" id="MFC4652653.1"/>
    </source>
</evidence>
<accession>A0ABV9JDP5</accession>
<evidence type="ECO:0000313" key="2">
    <source>
        <dbReference type="Proteomes" id="UP001595987"/>
    </source>
</evidence>
<name>A0ABV9JDP5_9LACT</name>
<reference evidence="2" key="1">
    <citation type="journal article" date="2019" name="Int. J. Syst. Evol. Microbiol.">
        <title>The Global Catalogue of Microorganisms (GCM) 10K type strain sequencing project: providing services to taxonomists for standard genome sequencing and annotation.</title>
        <authorList>
            <consortium name="The Broad Institute Genomics Platform"/>
            <consortium name="The Broad Institute Genome Sequencing Center for Infectious Disease"/>
            <person name="Wu L."/>
            <person name="Ma J."/>
        </authorList>
    </citation>
    <scope>NUCLEOTIDE SEQUENCE [LARGE SCALE GENOMIC DNA]</scope>
    <source>
        <strain evidence="2">CCUG 63287</strain>
    </source>
</reference>
<keyword evidence="2" id="KW-1185">Reference proteome</keyword>
<gene>
    <name evidence="1" type="ORF">ACFO26_06995</name>
</gene>
<organism evidence="1 2">
    <name type="scientific">Lactococcus nasutitermitis</name>
    <dbReference type="NCBI Taxonomy" id="1652957"/>
    <lineage>
        <taxon>Bacteria</taxon>
        <taxon>Bacillati</taxon>
        <taxon>Bacillota</taxon>
        <taxon>Bacilli</taxon>
        <taxon>Lactobacillales</taxon>
        <taxon>Streptococcaceae</taxon>
        <taxon>Lactococcus</taxon>
    </lineage>
</organism>
<dbReference type="Proteomes" id="UP001595987">
    <property type="component" value="Unassembled WGS sequence"/>
</dbReference>
<dbReference type="RefSeq" id="WP_213535861.1">
    <property type="nucleotide sequence ID" value="NZ_BOVQ01000005.1"/>
</dbReference>
<evidence type="ECO:0008006" key="3">
    <source>
        <dbReference type="Google" id="ProtNLM"/>
    </source>
</evidence>
<sequence>MTIKIYKVSVSERIQDEFESWSDFIKNVKYKSEEVEMVRLDDLNELFGEMAPYEEPEPEDEGKSFDDFDAGFDSGWKGAIEDIQEELGL</sequence>
<protein>
    <recommendedName>
        <fullName evidence="3">Phage protein</fullName>
    </recommendedName>
</protein>
<dbReference type="EMBL" id="JBHSGD010000005">
    <property type="protein sequence ID" value="MFC4652653.1"/>
    <property type="molecule type" value="Genomic_DNA"/>
</dbReference>